<dbReference type="Pfam" id="PF11114">
    <property type="entry name" value="Minor_capsid_2"/>
    <property type="match status" value="1"/>
</dbReference>
<accession>F6K8R4</accession>
<evidence type="ECO:0000313" key="2">
    <source>
        <dbReference type="Proteomes" id="UP000009243"/>
    </source>
</evidence>
<reference evidence="1 2" key="1">
    <citation type="journal article" date="2011" name="J. Bacteriol.">
        <title>Prophage-Stimulated Toxin Production in Clostridium difficile NAP1/027 Lysogens.</title>
        <authorList>
            <person name="Sekulovic O."/>
            <person name="Meessen-Pinard M."/>
            <person name="Fortier L.C."/>
        </authorList>
    </citation>
    <scope>NUCLEOTIDE SEQUENCE [LARGE SCALE GENOMIC DNA]</scope>
</reference>
<keyword evidence="2" id="KW-1185">Reference proteome</keyword>
<evidence type="ECO:0008006" key="3">
    <source>
        <dbReference type="Google" id="ProtNLM"/>
    </source>
</evidence>
<dbReference type="RefSeq" id="YP_004508388.1">
    <property type="nucleotide sequence ID" value="NC_015568.1"/>
</dbReference>
<dbReference type="EMBL" id="HM568888">
    <property type="protein sequence ID" value="AEF56885.1"/>
    <property type="molecule type" value="Genomic_DNA"/>
</dbReference>
<dbReference type="InterPro" id="IPR021080">
    <property type="entry name" value="Minor_capsid_protein"/>
</dbReference>
<protein>
    <recommendedName>
        <fullName evidence="3">Minor capsid protein</fullName>
    </recommendedName>
</protein>
<sequence length="115" mass="12784">MNVHVDINATRIMRAKGLGRGGKAQKFLTHEVRRLSDSYVPKQSGTLKNTAREEVDKIIYIQPYAKPQYYNNAGCGSEGIGAGGKRGKHWEKRMYADKGDELIGSVAKFVGGRRE</sequence>
<dbReference type="Proteomes" id="UP000009243">
    <property type="component" value="Segment"/>
</dbReference>
<gene>
    <name evidence="1" type="ORF">phiCD38-2_gp10</name>
</gene>
<organism evidence="1 2">
    <name type="scientific">Clostridium phage phiCD38-2</name>
    <dbReference type="NCBI Taxonomy" id="1032362"/>
    <lineage>
        <taxon>Viruses</taxon>
        <taxon>Duplodnaviria</taxon>
        <taxon>Heunggongvirae</taxon>
        <taxon>Uroviricota</taxon>
        <taxon>Caudoviricetes</taxon>
        <taxon>Leicestervirus</taxon>
        <taxon>Leicestervirus CD382</taxon>
    </lineage>
</organism>
<evidence type="ECO:0000313" key="1">
    <source>
        <dbReference type="EMBL" id="AEF56885.1"/>
    </source>
</evidence>
<dbReference type="KEGG" id="vg:10618621"/>
<dbReference type="OrthoDB" id="22250at10239"/>
<name>F6K8R4_9CAUD</name>
<proteinExistence type="predicted"/>
<dbReference type="GeneID" id="10618621"/>